<protein>
    <submittedName>
        <fullName evidence="1">Uncharacterized protein</fullName>
    </submittedName>
</protein>
<dbReference type="STRING" id="395961.Cyan7425_0640"/>
<dbReference type="OrthoDB" id="559685at2"/>
<dbReference type="HOGENOM" id="CLU_165972_0_0_3"/>
<accession>B8HUY1</accession>
<dbReference type="AlphaFoldDB" id="B8HUY1"/>
<reference evidence="1" key="1">
    <citation type="submission" date="2009-01" db="EMBL/GenBank/DDBJ databases">
        <title>Complete sequence of chromosome Cyanothece sp. PCC 7425.</title>
        <authorList>
            <consortium name="US DOE Joint Genome Institute"/>
            <person name="Lucas S."/>
            <person name="Copeland A."/>
            <person name="Lapidus A."/>
            <person name="Glavina del Rio T."/>
            <person name="Dalin E."/>
            <person name="Tice H."/>
            <person name="Bruce D."/>
            <person name="Goodwin L."/>
            <person name="Pitluck S."/>
            <person name="Sims D."/>
            <person name="Meineke L."/>
            <person name="Brettin T."/>
            <person name="Detter J.C."/>
            <person name="Han C."/>
            <person name="Larimer F."/>
            <person name="Land M."/>
            <person name="Hauser L."/>
            <person name="Kyrpides N."/>
            <person name="Ovchinnikova G."/>
            <person name="Liberton M."/>
            <person name="Stoeckel J."/>
            <person name="Banerjee A."/>
            <person name="Singh A."/>
            <person name="Page L."/>
            <person name="Sato H."/>
            <person name="Zhao L."/>
            <person name="Sherman L."/>
            <person name="Pakrasi H."/>
            <person name="Richardson P."/>
        </authorList>
    </citation>
    <scope>NUCLEOTIDE SEQUENCE</scope>
    <source>
        <strain evidence="1">PCC 7425</strain>
    </source>
</reference>
<name>B8HUY1_CYAP4</name>
<dbReference type="EMBL" id="CP001344">
    <property type="protein sequence ID" value="ACL43028.1"/>
    <property type="molecule type" value="Genomic_DNA"/>
</dbReference>
<dbReference type="eggNOG" id="ENOG5032S8F">
    <property type="taxonomic scope" value="Bacteria"/>
</dbReference>
<proteinExistence type="predicted"/>
<dbReference type="KEGG" id="cyn:Cyan7425_0640"/>
<evidence type="ECO:0000313" key="1">
    <source>
        <dbReference type="EMBL" id="ACL43028.1"/>
    </source>
</evidence>
<gene>
    <name evidence="1" type="ordered locus">Cyan7425_0640</name>
</gene>
<sequence>MNPFAPLPPEWTATARHAQPCYCPNCQADCTTAVEVWLNRRSPVYTETHQRKWQEFYLCSCGQAWWFWSSDRPPSDLLPQEP</sequence>
<organism evidence="1">
    <name type="scientific">Cyanothece sp. (strain PCC 7425 / ATCC 29141)</name>
    <dbReference type="NCBI Taxonomy" id="395961"/>
    <lineage>
        <taxon>Bacteria</taxon>
        <taxon>Bacillati</taxon>
        <taxon>Cyanobacteriota</taxon>
        <taxon>Cyanophyceae</taxon>
        <taxon>Gomontiellales</taxon>
        <taxon>Cyanothecaceae</taxon>
        <taxon>Cyanothece</taxon>
    </lineage>
</organism>